<comment type="caution">
    <text evidence="12">The sequence shown here is derived from an EMBL/GenBank/DDBJ whole genome shotgun (WGS) entry which is preliminary data.</text>
</comment>
<dbReference type="AlphaFoldDB" id="A0A4Q1HPK5"/>
<keyword evidence="4 12" id="KW-0808">Transferase</keyword>
<dbReference type="Pfam" id="PF04095">
    <property type="entry name" value="NAPRTase"/>
    <property type="match status" value="1"/>
</dbReference>
<proteinExistence type="inferred from homology"/>
<keyword evidence="2" id="KW-0662">Pyridine nucleotide biosynthesis</keyword>
<dbReference type="NCBIfam" id="NF006629">
    <property type="entry name" value="PRK09198.1"/>
    <property type="match status" value="1"/>
</dbReference>
<dbReference type="GO" id="GO:0009435">
    <property type="term" value="P:NAD+ biosynthetic process"/>
    <property type="evidence" value="ECO:0007669"/>
    <property type="project" value="InterPro"/>
</dbReference>
<dbReference type="EC" id="2.4.2.12" evidence="6"/>
<name>A0A4Q1HPK5_9BURK</name>
<dbReference type="PANTHER" id="PTHR43816">
    <property type="entry name" value="NICOTINAMIDE PHOSPHORIBOSYLTRANSFERASE"/>
    <property type="match status" value="1"/>
</dbReference>
<evidence type="ECO:0000259" key="10">
    <source>
        <dbReference type="Pfam" id="PF04095"/>
    </source>
</evidence>
<dbReference type="RefSeq" id="WP_129150028.1">
    <property type="nucleotide sequence ID" value="NZ_JBHSDO010000013.1"/>
</dbReference>
<feature type="binding site" evidence="9">
    <location>
        <begin position="334"/>
        <end position="335"/>
    </location>
    <ligand>
        <name>beta-nicotinamide D-ribonucleotide</name>
        <dbReference type="ChEBI" id="CHEBI:14649"/>
    </ligand>
</feature>
<dbReference type="InterPro" id="IPR013785">
    <property type="entry name" value="Aldolase_TIM"/>
</dbReference>
<evidence type="ECO:0000256" key="9">
    <source>
        <dbReference type="PIRSR" id="PIRSR005943-1"/>
    </source>
</evidence>
<evidence type="ECO:0000256" key="1">
    <source>
        <dbReference type="ARBA" id="ARBA00010897"/>
    </source>
</evidence>
<dbReference type="PANTHER" id="PTHR43816:SF1">
    <property type="entry name" value="NICOTINAMIDE PHOSPHORIBOSYLTRANSFERASE"/>
    <property type="match status" value="1"/>
</dbReference>
<reference evidence="12 13" key="1">
    <citation type="journal article" date="2017" name="Int. J. Syst. Evol. Microbiol.">
        <title>Achromobacter aloeverae sp. nov., isolated from the root of Aloe vera (L.) Burm.f.</title>
        <authorList>
            <person name="Kuncharoen N."/>
            <person name="Muramatsu Y."/>
            <person name="Shibata C."/>
            <person name="Kamakura Y."/>
            <person name="Nakagawa Y."/>
            <person name="Tanasupawat S."/>
        </authorList>
    </citation>
    <scope>NUCLEOTIDE SEQUENCE [LARGE SCALE GENOMIC DNA]</scope>
    <source>
        <strain evidence="12 13">AVA-1</strain>
    </source>
</reference>
<feature type="domain" description="Nicotinamide phosphoribosyltransferase N-terminal" evidence="11">
    <location>
        <begin position="6"/>
        <end position="99"/>
    </location>
</feature>
<evidence type="ECO:0000313" key="12">
    <source>
        <dbReference type="EMBL" id="RXN91474.1"/>
    </source>
</evidence>
<organism evidence="12 13">
    <name type="scientific">Achromobacter aloeverae</name>
    <dbReference type="NCBI Taxonomy" id="1750518"/>
    <lineage>
        <taxon>Bacteria</taxon>
        <taxon>Pseudomonadati</taxon>
        <taxon>Pseudomonadota</taxon>
        <taxon>Betaproteobacteria</taxon>
        <taxon>Burkholderiales</taxon>
        <taxon>Alcaligenaceae</taxon>
        <taxon>Achromobacter</taxon>
    </lineage>
</organism>
<evidence type="ECO:0000259" key="11">
    <source>
        <dbReference type="Pfam" id="PF18127"/>
    </source>
</evidence>
<dbReference type="GO" id="GO:0047280">
    <property type="term" value="F:nicotinamide phosphoribosyltransferase activity"/>
    <property type="evidence" value="ECO:0007669"/>
    <property type="project" value="UniProtKB-EC"/>
</dbReference>
<evidence type="ECO:0000256" key="7">
    <source>
        <dbReference type="ARBA" id="ARBA00035036"/>
    </source>
</evidence>
<dbReference type="InterPro" id="IPR016471">
    <property type="entry name" value="Nicotinamide_PRibTrfase"/>
</dbReference>
<evidence type="ECO:0000256" key="5">
    <source>
        <dbReference type="ARBA" id="ARBA00035007"/>
    </source>
</evidence>
<dbReference type="OrthoDB" id="394882at2"/>
<keyword evidence="13" id="KW-1185">Reference proteome</keyword>
<evidence type="ECO:0000256" key="4">
    <source>
        <dbReference type="ARBA" id="ARBA00022679"/>
    </source>
</evidence>
<dbReference type="Pfam" id="PF18127">
    <property type="entry name" value="NAMPT_N"/>
    <property type="match status" value="1"/>
</dbReference>
<dbReference type="Proteomes" id="UP000290849">
    <property type="component" value="Unassembled WGS sequence"/>
</dbReference>
<evidence type="ECO:0000256" key="8">
    <source>
        <dbReference type="ARBA" id="ARBA00047835"/>
    </source>
</evidence>
<dbReference type="InterPro" id="IPR041529">
    <property type="entry name" value="DUF5598"/>
</dbReference>
<feature type="domain" description="Nicotinate/nicotinamide phosphoribosyltransferase" evidence="10">
    <location>
        <begin position="172"/>
        <end position="411"/>
    </location>
</feature>
<feature type="binding site" evidence="9">
    <location>
        <position position="373"/>
    </location>
    <ligand>
        <name>beta-nicotinamide D-ribonucleotide</name>
        <dbReference type="ChEBI" id="CHEBI:14649"/>
    </ligand>
</feature>
<dbReference type="EMBL" id="PYAL01000002">
    <property type="protein sequence ID" value="RXN91474.1"/>
    <property type="molecule type" value="Genomic_DNA"/>
</dbReference>
<comment type="catalytic activity">
    <reaction evidence="8">
        <text>beta-nicotinamide D-ribonucleotide + diphosphate = 5-phospho-alpha-D-ribose 1-diphosphate + nicotinamide + H(+)</text>
        <dbReference type="Rhea" id="RHEA:16149"/>
        <dbReference type="ChEBI" id="CHEBI:14649"/>
        <dbReference type="ChEBI" id="CHEBI:15378"/>
        <dbReference type="ChEBI" id="CHEBI:17154"/>
        <dbReference type="ChEBI" id="CHEBI:33019"/>
        <dbReference type="ChEBI" id="CHEBI:58017"/>
        <dbReference type="EC" id="2.4.2.12"/>
    </reaction>
    <physiologicalReaction direction="right-to-left" evidence="8">
        <dbReference type="Rhea" id="RHEA:16151"/>
    </physiologicalReaction>
</comment>
<sequence length="478" mass="52922">MKCLDNLLLNTDSYKASHWLQYPPGTDATFFYVESRGGIYDRTVFFGLQALLKEYLAKPVTHADVDEARDFFQAHGEPFNEAGWRDVVDRHGGFLPIRIRAVPEGMVVPTHNALMTIESTDPAAFWVPSYLETMLLRIWYPITVATISWHAKQTLRQFLERTSDDPAGQLPFKLHDFGARGVSSAESAALGGAAHLVNFMGTDTISGVRLAQAYYQEPMAAYSIPAAEHSTITSWGREHEADAYRNMLKQFARPGAILAVVSDSYDIFHAIREHWGKTLREEVIASGATVVIRPDSGDPVAVVHQCMELLDEAFGHTVNGKGYKVLNHVRVIQGDGINPTSIRAILERITSAGYATDNIAFGMGGALLQQLNRDTQKFALKCSAARIDGHWVDVYKDPVTDKGKQSKRGRMALMFHPDRHSFRTVTVPPGVADGAVTAQAVGLPPGYEDAMVTVWENGRLLHDWRFADIRARAGATRL</sequence>
<feature type="binding site" evidence="9">
    <location>
        <position position="365"/>
    </location>
    <ligand>
        <name>beta-nicotinamide D-ribonucleotide</name>
        <dbReference type="ChEBI" id="CHEBI:14649"/>
    </ligand>
</feature>
<evidence type="ECO:0000256" key="6">
    <source>
        <dbReference type="ARBA" id="ARBA00035024"/>
    </source>
</evidence>
<dbReference type="InterPro" id="IPR036068">
    <property type="entry name" value="Nicotinate_pribotase-like_C"/>
</dbReference>
<evidence type="ECO:0000313" key="13">
    <source>
        <dbReference type="Proteomes" id="UP000290849"/>
    </source>
</evidence>
<dbReference type="SUPFAM" id="SSF51690">
    <property type="entry name" value="Nicotinate/Quinolinate PRTase C-terminal domain-like"/>
    <property type="match status" value="1"/>
</dbReference>
<gene>
    <name evidence="12" type="ORF">C7R54_10055</name>
</gene>
<comment type="similarity">
    <text evidence="1">Belongs to the NAPRTase family.</text>
</comment>
<evidence type="ECO:0000256" key="3">
    <source>
        <dbReference type="ARBA" id="ARBA00022676"/>
    </source>
</evidence>
<protein>
    <recommendedName>
        <fullName evidence="7">Nicotinamide phosphoribosyltransferase</fullName>
        <ecNumber evidence="6">2.4.2.12</ecNumber>
    </recommendedName>
</protein>
<comment type="pathway">
    <text evidence="5">Cofactor biosynthesis; NAD(+) biosynthesis; nicotinamide D-ribonucleotide from 5-phospho-alpha-D-ribose 1-diphosphate and nicotinamide: step 1/1.</text>
</comment>
<feature type="binding site" evidence="9">
    <location>
        <position position="203"/>
    </location>
    <ligand>
        <name>beta-nicotinamide D-ribonucleotide</name>
        <dbReference type="ChEBI" id="CHEBI:14649"/>
    </ligand>
</feature>
<keyword evidence="3 12" id="KW-0328">Glycosyltransferase</keyword>
<feature type="binding site" evidence="9">
    <location>
        <position position="229"/>
    </location>
    <ligand>
        <name>diphosphate</name>
        <dbReference type="ChEBI" id="CHEBI:33019"/>
    </ligand>
</feature>
<dbReference type="Gene3D" id="3.20.20.70">
    <property type="entry name" value="Aldolase class I"/>
    <property type="match status" value="1"/>
</dbReference>
<dbReference type="InterPro" id="IPR041525">
    <property type="entry name" value="N/Namide_PRibTrfase"/>
</dbReference>
<feature type="binding site" evidence="9">
    <location>
        <position position="293"/>
    </location>
    <ligand>
        <name>diphosphate</name>
        <dbReference type="ChEBI" id="CHEBI:33019"/>
    </ligand>
</feature>
<evidence type="ECO:0000256" key="2">
    <source>
        <dbReference type="ARBA" id="ARBA00022642"/>
    </source>
</evidence>
<feature type="binding site" evidence="9">
    <location>
        <position position="180"/>
    </location>
    <ligand>
        <name>diphosphate</name>
        <dbReference type="ChEBI" id="CHEBI:33019"/>
    </ligand>
</feature>
<accession>A0A4Q1HPK5</accession>
<dbReference type="CDD" id="cd01569">
    <property type="entry name" value="PBEF_like"/>
    <property type="match status" value="1"/>
</dbReference>
<dbReference type="PIRSF" id="PIRSF005943">
    <property type="entry name" value="NMPRT"/>
    <property type="match status" value="1"/>
</dbReference>
<feature type="binding site" evidence="9">
    <location>
        <begin position="293"/>
        <end position="295"/>
    </location>
    <ligand>
        <name>beta-nicotinamide D-ribonucleotide</name>
        <dbReference type="ChEBI" id="CHEBI:14649"/>
    </ligand>
</feature>